<evidence type="ECO:0000256" key="3">
    <source>
        <dbReference type="ARBA" id="ARBA00022898"/>
    </source>
</evidence>
<evidence type="ECO:0000259" key="6">
    <source>
        <dbReference type="Pfam" id="PF00155"/>
    </source>
</evidence>
<keyword evidence="4 7" id="KW-0456">Lyase</keyword>
<gene>
    <name evidence="7" type="ORF">AA81_10690</name>
</gene>
<organism evidence="7 8">
    <name type="scientific">Petrotoga halophila DSM 16923</name>
    <dbReference type="NCBI Taxonomy" id="1122953"/>
    <lineage>
        <taxon>Bacteria</taxon>
        <taxon>Thermotogati</taxon>
        <taxon>Thermotogota</taxon>
        <taxon>Thermotogae</taxon>
        <taxon>Petrotogales</taxon>
        <taxon>Petrotogaceae</taxon>
        <taxon>Petrotoga</taxon>
    </lineage>
</organism>
<dbReference type="GO" id="GO:0030170">
    <property type="term" value="F:pyridoxal phosphate binding"/>
    <property type="evidence" value="ECO:0007669"/>
    <property type="project" value="InterPro"/>
</dbReference>
<dbReference type="Gene3D" id="3.90.1150.10">
    <property type="entry name" value="Aspartate Aminotransferase, domain 1"/>
    <property type="match status" value="1"/>
</dbReference>
<keyword evidence="8" id="KW-1185">Reference proteome</keyword>
<dbReference type="SUPFAM" id="SSF53383">
    <property type="entry name" value="PLP-dependent transferases"/>
    <property type="match status" value="1"/>
</dbReference>
<dbReference type="InterPro" id="IPR015424">
    <property type="entry name" value="PyrdxlP-dep_Trfase"/>
</dbReference>
<dbReference type="Pfam" id="PF00155">
    <property type="entry name" value="Aminotran_1_2"/>
    <property type="match status" value="1"/>
</dbReference>
<dbReference type="InterPro" id="IPR051798">
    <property type="entry name" value="Class-II_PLP-Dep_Aminotrans"/>
</dbReference>
<reference evidence="7 8" key="1">
    <citation type="submission" date="2014-01" db="EMBL/GenBank/DDBJ databases">
        <title>Comparative genomics of Petrotoga.</title>
        <authorList>
            <person name="Chow K."/>
            <person name="Charchuk R."/>
            <person name="Nesbo C.L."/>
        </authorList>
    </citation>
    <scope>NUCLEOTIDE SEQUENCE [LARGE SCALE GENOMIC DNA]</scope>
    <source>
        <strain evidence="7 8">DSM 16923</strain>
    </source>
</reference>
<dbReference type="PANTHER" id="PTHR43525">
    <property type="entry name" value="PROTEIN MALY"/>
    <property type="match status" value="1"/>
</dbReference>
<evidence type="ECO:0000256" key="4">
    <source>
        <dbReference type="ARBA" id="ARBA00023239"/>
    </source>
</evidence>
<evidence type="ECO:0000256" key="5">
    <source>
        <dbReference type="ARBA" id="ARBA00037974"/>
    </source>
</evidence>
<dbReference type="PANTHER" id="PTHR43525:SF1">
    <property type="entry name" value="PROTEIN MALY"/>
    <property type="match status" value="1"/>
</dbReference>
<proteinExistence type="inferred from homology"/>
<dbReference type="CDD" id="cd00609">
    <property type="entry name" value="AAT_like"/>
    <property type="match status" value="1"/>
</dbReference>
<dbReference type="InterPro" id="IPR027619">
    <property type="entry name" value="C-S_lyase_PatB-like"/>
</dbReference>
<evidence type="ECO:0000256" key="2">
    <source>
        <dbReference type="ARBA" id="ARBA00012224"/>
    </source>
</evidence>
<evidence type="ECO:0000313" key="7">
    <source>
        <dbReference type="EMBL" id="POZ91249.1"/>
    </source>
</evidence>
<dbReference type="InterPro" id="IPR015421">
    <property type="entry name" value="PyrdxlP-dep_Trfase_major"/>
</dbReference>
<dbReference type="InterPro" id="IPR004839">
    <property type="entry name" value="Aminotransferase_I/II_large"/>
</dbReference>
<dbReference type="InterPro" id="IPR015422">
    <property type="entry name" value="PyrdxlP-dep_Trfase_small"/>
</dbReference>
<sequence>MKYNFDEIIDRRNTESAKWKALKQLYGREDIIPMWVADMDFKSPPEVIQSLKERADHGVFGYPIIDDNYFDSFVNWVKKRHELNISKEWIITADGVVDALKIAILAFSKPGDKVVVQTPVYYPFYNIIKSNGREILRNSLKTENGNYLMDYEDLEKKLSDKRTKLFILCNPHNPVGRVWKKQELKKLSDLCIKHNVILLSDEIHSDLIYPSNKHIPIVSISQEIKEKSLTFYAPSKTFNLAGLKASYVVIPSNELRNEYKNTVESISSSSLNIFGMIAAKVAYEKGEDWHKELLIYLENNIDFVISFFNDKLPKVKITKPEGTYLMWLDFRAYGDEEKIKEVLVSQAKVGLEEGSIFGEEGKGYFRMNIGCPKSVIEKACNNIYDAFKGL</sequence>
<feature type="domain" description="Aminotransferase class I/classII large" evidence="6">
    <location>
        <begin position="31"/>
        <end position="383"/>
    </location>
</feature>
<evidence type="ECO:0000313" key="8">
    <source>
        <dbReference type="Proteomes" id="UP000236950"/>
    </source>
</evidence>
<comment type="similarity">
    <text evidence="5">Belongs to the class-II pyridoxal-phosphate-dependent aminotransferase family. MalY/PatB cystathionine beta-lyase subfamily.</text>
</comment>
<keyword evidence="3" id="KW-0663">Pyridoxal phosphate</keyword>
<protein>
    <recommendedName>
        <fullName evidence="2">cysteine-S-conjugate beta-lyase</fullName>
        <ecNumber evidence="2">4.4.1.13</ecNumber>
    </recommendedName>
</protein>
<evidence type="ECO:0000256" key="1">
    <source>
        <dbReference type="ARBA" id="ARBA00001933"/>
    </source>
</evidence>
<dbReference type="RefSeq" id="WP_103899005.1">
    <property type="nucleotide sequence ID" value="NZ_JALY01000223.1"/>
</dbReference>
<dbReference type="EC" id="4.4.1.13" evidence="2"/>
<dbReference type="NCBIfam" id="TIGR04350">
    <property type="entry name" value="C_S_lyase_PatB"/>
    <property type="match status" value="1"/>
</dbReference>
<name>A0A2S5EDZ4_9BACT</name>
<dbReference type="Proteomes" id="UP000236950">
    <property type="component" value="Unassembled WGS sequence"/>
</dbReference>
<accession>A0A2S5EDZ4</accession>
<dbReference type="GO" id="GO:0047804">
    <property type="term" value="F:cysteine-S-conjugate beta-lyase activity"/>
    <property type="evidence" value="ECO:0007669"/>
    <property type="project" value="UniProtKB-EC"/>
</dbReference>
<comment type="cofactor">
    <cofactor evidence="1">
        <name>pyridoxal 5'-phosphate</name>
        <dbReference type="ChEBI" id="CHEBI:597326"/>
    </cofactor>
</comment>
<dbReference type="EMBL" id="JALY01000223">
    <property type="protein sequence ID" value="POZ91249.1"/>
    <property type="molecule type" value="Genomic_DNA"/>
</dbReference>
<dbReference type="AlphaFoldDB" id="A0A2S5EDZ4"/>
<dbReference type="Gene3D" id="3.40.640.10">
    <property type="entry name" value="Type I PLP-dependent aspartate aminotransferase-like (Major domain)"/>
    <property type="match status" value="1"/>
</dbReference>
<comment type="caution">
    <text evidence="7">The sequence shown here is derived from an EMBL/GenBank/DDBJ whole genome shotgun (WGS) entry which is preliminary data.</text>
</comment>